<dbReference type="GO" id="GO:0047164">
    <property type="term" value="F:isoflavone-7-O-beta-glucoside 6''-O-malonyltransferase activity"/>
    <property type="evidence" value="ECO:0007669"/>
    <property type="project" value="UniProtKB-EC"/>
</dbReference>
<evidence type="ECO:0000256" key="1">
    <source>
        <dbReference type="ARBA" id="ARBA00022679"/>
    </source>
</evidence>
<comment type="caution">
    <text evidence="3">The sequence shown here is derived from an EMBL/GenBank/DDBJ whole genome shotgun (WGS) entry which is preliminary data.</text>
</comment>
<reference evidence="3 4" key="1">
    <citation type="journal article" date="2018" name="Nat. Genet.">
        <title>The Rosa genome provides new insights in the design of modern roses.</title>
        <authorList>
            <person name="Bendahmane M."/>
        </authorList>
    </citation>
    <scope>NUCLEOTIDE SEQUENCE [LARGE SCALE GENOMIC DNA]</scope>
    <source>
        <strain evidence="4">cv. Old Blush</strain>
    </source>
</reference>
<evidence type="ECO:0000256" key="2">
    <source>
        <dbReference type="ARBA" id="ARBA00023315"/>
    </source>
</evidence>
<organism evidence="3 4">
    <name type="scientific">Rosa chinensis</name>
    <name type="common">China rose</name>
    <dbReference type="NCBI Taxonomy" id="74649"/>
    <lineage>
        <taxon>Eukaryota</taxon>
        <taxon>Viridiplantae</taxon>
        <taxon>Streptophyta</taxon>
        <taxon>Embryophyta</taxon>
        <taxon>Tracheophyta</taxon>
        <taxon>Spermatophyta</taxon>
        <taxon>Magnoliopsida</taxon>
        <taxon>eudicotyledons</taxon>
        <taxon>Gunneridae</taxon>
        <taxon>Pentapetalae</taxon>
        <taxon>rosids</taxon>
        <taxon>fabids</taxon>
        <taxon>Rosales</taxon>
        <taxon>Rosaceae</taxon>
        <taxon>Rosoideae</taxon>
        <taxon>Rosoideae incertae sedis</taxon>
        <taxon>Rosa</taxon>
    </lineage>
</organism>
<dbReference type="InterPro" id="IPR023213">
    <property type="entry name" value="CAT-like_dom_sf"/>
</dbReference>
<dbReference type="Gene3D" id="3.30.559.10">
    <property type="entry name" value="Chloramphenicol acetyltransferase-like domain"/>
    <property type="match status" value="1"/>
</dbReference>
<name>A0A2P6S3X1_ROSCH</name>
<sequence length="171" mass="19220">MGFLSQGRGNQRWKTVLIFSVDCRSRLDPPIPETYFRNRIEGRVAVAETEGLLGEDGLFVAVNAITEALRSLDDGIFNGAENWVSKFLDFSLYKRIYSIAGSQWFGVYNTDFRWGKPKKVELVSIDKTEAVSLSDSKNGGGAVEVGLALKKQYMETFVSLFRSQSKVFEQL</sequence>
<protein>
    <submittedName>
        <fullName evidence="3">Putative isoflavone-7-O-beta-glucoside 6''-O-malonyltransferase</fullName>
        <ecNumber evidence="3">2.3.1.115</ecNumber>
    </submittedName>
</protein>
<keyword evidence="1 3" id="KW-0808">Transferase</keyword>
<dbReference type="PANTHER" id="PTHR31625">
    <property type="match status" value="1"/>
</dbReference>
<dbReference type="EMBL" id="PDCK01000040">
    <property type="protein sequence ID" value="PRQ53362.1"/>
    <property type="molecule type" value="Genomic_DNA"/>
</dbReference>
<dbReference type="EC" id="2.3.1.115" evidence="3"/>
<evidence type="ECO:0000313" key="4">
    <source>
        <dbReference type="Proteomes" id="UP000238479"/>
    </source>
</evidence>
<keyword evidence="2 3" id="KW-0012">Acyltransferase</keyword>
<proteinExistence type="predicted"/>
<dbReference type="Gramene" id="PRQ53362">
    <property type="protein sequence ID" value="PRQ53362"/>
    <property type="gene ID" value="RchiOBHm_Chr2g0165681"/>
</dbReference>
<gene>
    <name evidence="3" type="ORF">RchiOBHm_Chr2g0165681</name>
</gene>
<dbReference type="Pfam" id="PF02458">
    <property type="entry name" value="Transferase"/>
    <property type="match status" value="1"/>
</dbReference>
<dbReference type="OMA" id="MKPPFPE"/>
<dbReference type="STRING" id="74649.A0A2P6S3X1"/>
<dbReference type="AlphaFoldDB" id="A0A2P6S3X1"/>
<accession>A0A2P6S3X1</accession>
<keyword evidence="4" id="KW-1185">Reference proteome</keyword>
<evidence type="ECO:0000313" key="3">
    <source>
        <dbReference type="EMBL" id="PRQ53362.1"/>
    </source>
</evidence>
<dbReference type="InterPro" id="IPR051504">
    <property type="entry name" value="Plant_metabolite_acyltrans"/>
</dbReference>
<dbReference type="Proteomes" id="UP000238479">
    <property type="component" value="Chromosome 2"/>
</dbReference>